<gene>
    <name evidence="1" type="ORF">BkAM31D_02270</name>
</gene>
<proteinExistence type="predicted"/>
<sequence>MTRWVVESTDAGLVIVVVYEPGMKKEQVKKELRGKRTALVPDGEGYRFK</sequence>
<evidence type="ECO:0000313" key="1">
    <source>
        <dbReference type="EMBL" id="ARK28767.1"/>
    </source>
</evidence>
<evidence type="ECO:0000313" key="2">
    <source>
        <dbReference type="Proteomes" id="UP000193006"/>
    </source>
</evidence>
<dbReference type="AlphaFoldDB" id="A0A1X9M5P5"/>
<accession>A0A1X9M5P5</accession>
<organism evidence="1 2">
    <name type="scientific">Halalkalibacter krulwichiae</name>
    <dbReference type="NCBI Taxonomy" id="199441"/>
    <lineage>
        <taxon>Bacteria</taxon>
        <taxon>Bacillati</taxon>
        <taxon>Bacillota</taxon>
        <taxon>Bacilli</taxon>
        <taxon>Bacillales</taxon>
        <taxon>Bacillaceae</taxon>
        <taxon>Halalkalibacter</taxon>
    </lineage>
</organism>
<reference evidence="1 2" key="1">
    <citation type="submission" date="2017-04" db="EMBL/GenBank/DDBJ databases">
        <title>Bacillus krulwichiae AM31D Genome sequencing and assembly.</title>
        <authorList>
            <person name="Krulwich T.A."/>
            <person name="Anastor L."/>
            <person name="Ehrlich R."/>
            <person name="Ehrlich G.D."/>
            <person name="Janto B."/>
        </authorList>
    </citation>
    <scope>NUCLEOTIDE SEQUENCE [LARGE SCALE GENOMIC DNA]</scope>
    <source>
        <strain evidence="1 2">AM31D</strain>
    </source>
</reference>
<keyword evidence="2" id="KW-1185">Reference proteome</keyword>
<dbReference type="Proteomes" id="UP000193006">
    <property type="component" value="Chromosome"/>
</dbReference>
<dbReference type="RefSeq" id="WP_157076891.1">
    <property type="nucleotide sequence ID" value="NZ_CP020814.1"/>
</dbReference>
<dbReference type="STRING" id="199441.BkAM31D_02270"/>
<dbReference type="KEGG" id="bkw:BkAM31D_02270"/>
<name>A0A1X9M5P5_9BACI</name>
<dbReference type="EMBL" id="CP020814">
    <property type="protein sequence ID" value="ARK28767.1"/>
    <property type="molecule type" value="Genomic_DNA"/>
</dbReference>
<protein>
    <submittedName>
        <fullName evidence="1">Uncharacterized protein</fullName>
    </submittedName>
</protein>